<protein>
    <recommendedName>
        <fullName evidence="9">Prepilin leader peptidase/N-methyltransferase</fullName>
        <ecNumber evidence="9">2.1.1.-</ecNumber>
        <ecNumber evidence="9">3.4.23.43</ecNumber>
    </recommendedName>
</protein>
<proteinExistence type="inferred from homology"/>
<keyword evidence="5 9" id="KW-0812">Transmembrane</keyword>
<dbReference type="PANTHER" id="PTHR30487:SF0">
    <property type="entry name" value="PREPILIN LEADER PEPTIDASE_N-METHYLTRANSFERASE-RELATED"/>
    <property type="match status" value="1"/>
</dbReference>
<evidence type="ECO:0000256" key="6">
    <source>
        <dbReference type="ARBA" id="ARBA00022989"/>
    </source>
</evidence>
<evidence type="ECO:0000256" key="7">
    <source>
        <dbReference type="ARBA" id="ARBA00023136"/>
    </source>
</evidence>
<evidence type="ECO:0000256" key="9">
    <source>
        <dbReference type="RuleBase" id="RU003794"/>
    </source>
</evidence>
<keyword evidence="3" id="KW-1003">Cell membrane</keyword>
<dbReference type="Pfam" id="PF06750">
    <property type="entry name" value="A24_N_bact"/>
    <property type="match status" value="1"/>
</dbReference>
<feature type="transmembrane region" description="Helical" evidence="10">
    <location>
        <begin position="128"/>
        <end position="145"/>
    </location>
</feature>
<evidence type="ECO:0000256" key="10">
    <source>
        <dbReference type="SAM" id="Phobius"/>
    </source>
</evidence>
<comment type="catalytic activity">
    <reaction evidence="9">
        <text>Typically cleaves a -Gly-|-Phe- bond to release an N-terminal, basic peptide of 5-8 residues from type IV prepilin, and then N-methylates the new N-terminal amino group, the methyl donor being S-adenosyl-L-methionine.</text>
        <dbReference type="EC" id="3.4.23.43"/>
    </reaction>
</comment>
<dbReference type="Proteomes" id="UP000257323">
    <property type="component" value="Unassembled WGS sequence"/>
</dbReference>
<evidence type="ECO:0000259" key="12">
    <source>
        <dbReference type="Pfam" id="PF06750"/>
    </source>
</evidence>
<dbReference type="GO" id="GO:0004190">
    <property type="term" value="F:aspartic-type endopeptidase activity"/>
    <property type="evidence" value="ECO:0007669"/>
    <property type="project" value="UniProtKB-EC"/>
</dbReference>
<keyword evidence="9" id="KW-0378">Hydrolase</keyword>
<comment type="subcellular location">
    <subcellularLocation>
        <location evidence="1">Cell inner membrane</location>
        <topology evidence="1">Multi-pass membrane protein</topology>
    </subcellularLocation>
    <subcellularLocation>
        <location evidence="9">Cell membrane</location>
        <topology evidence="9">Multi-pass membrane protein</topology>
    </subcellularLocation>
</comment>
<gene>
    <name evidence="13" type="ORF">OP8BY_1559</name>
</gene>
<evidence type="ECO:0000256" key="1">
    <source>
        <dbReference type="ARBA" id="ARBA00004429"/>
    </source>
</evidence>
<evidence type="ECO:0000256" key="2">
    <source>
        <dbReference type="ARBA" id="ARBA00005801"/>
    </source>
</evidence>
<dbReference type="AlphaFoldDB" id="A0A3E2BNV1"/>
<name>A0A3E2BNV1_9BACT</name>
<dbReference type="InterPro" id="IPR014032">
    <property type="entry name" value="Peptidase_A24A_bac"/>
</dbReference>
<dbReference type="InterPro" id="IPR010627">
    <property type="entry name" value="Prepilin_pept_A24_N"/>
</dbReference>
<feature type="domain" description="Prepilin type IV endopeptidase peptidase" evidence="11">
    <location>
        <begin position="106"/>
        <end position="215"/>
    </location>
</feature>
<evidence type="ECO:0000313" key="13">
    <source>
        <dbReference type="EMBL" id="RFT16381.1"/>
    </source>
</evidence>
<evidence type="ECO:0000256" key="3">
    <source>
        <dbReference type="ARBA" id="ARBA00022475"/>
    </source>
</evidence>
<comment type="function">
    <text evidence="9">Plays an essential role in type IV pili and type II pseudopili formation by proteolytically removing the leader sequence from substrate proteins and subsequently monomethylating the alpha-amino group of the newly exposed N-terminal phenylalanine.</text>
</comment>
<evidence type="ECO:0000259" key="11">
    <source>
        <dbReference type="Pfam" id="PF01478"/>
    </source>
</evidence>
<keyword evidence="9" id="KW-0489">Methyltransferase</keyword>
<accession>A0A3E2BNV1</accession>
<organism evidence="13 14">
    <name type="scientific">Candidatus Saccharicenans subterraneus</name>
    <dbReference type="NCBI Taxonomy" id="2508984"/>
    <lineage>
        <taxon>Bacteria</taxon>
        <taxon>Candidatus Aminicenantota</taxon>
        <taxon>Candidatus Aminicenantia</taxon>
        <taxon>Candidatus Aminicenantales</taxon>
        <taxon>Candidatus Saccharicenantaceae</taxon>
        <taxon>Candidatus Saccharicenans</taxon>
    </lineage>
</organism>
<dbReference type="EMBL" id="QUAH01000003">
    <property type="protein sequence ID" value="RFT16381.1"/>
    <property type="molecule type" value="Genomic_DNA"/>
</dbReference>
<dbReference type="GO" id="GO:0005886">
    <property type="term" value="C:plasma membrane"/>
    <property type="evidence" value="ECO:0007669"/>
    <property type="project" value="UniProtKB-SubCell"/>
</dbReference>
<feature type="transmembrane region" description="Helical" evidence="10">
    <location>
        <begin position="193"/>
        <end position="220"/>
    </location>
</feature>
<dbReference type="GO" id="GO:0008168">
    <property type="term" value="F:methyltransferase activity"/>
    <property type="evidence" value="ECO:0007669"/>
    <property type="project" value="UniProtKB-KW"/>
</dbReference>
<reference evidence="13 14" key="1">
    <citation type="submission" date="2018-08" db="EMBL/GenBank/DDBJ databases">
        <title>Genome analysis of the thermophilic bacterium of the candidate phylum Aminicenantes from deep subsurface aquifer revealed its physiology and ecological role.</title>
        <authorList>
            <person name="Kadnikov V.V."/>
            <person name="Mardanov A.V."/>
            <person name="Beletsky A.V."/>
            <person name="Karnachuk O.V."/>
            <person name="Ravin N.V."/>
        </authorList>
    </citation>
    <scope>NUCLEOTIDE SEQUENCE [LARGE SCALE GENOMIC DNA]</scope>
    <source>
        <strain evidence="13">BY38</strain>
    </source>
</reference>
<dbReference type="Gene3D" id="1.20.120.1220">
    <property type="match status" value="1"/>
</dbReference>
<evidence type="ECO:0000256" key="4">
    <source>
        <dbReference type="ARBA" id="ARBA00022519"/>
    </source>
</evidence>
<dbReference type="Pfam" id="PF01478">
    <property type="entry name" value="Peptidase_A24"/>
    <property type="match status" value="1"/>
</dbReference>
<sequence>METLRIVLVVVVGLVWGSFLNVVIYRLPREKSLVRPPSSCTKCGRRIKWYDNIPVLSYLVLRGKCRFCGEKISPVYPAVEALTAACFVIIYFHNLRYFDLQFFADCIFASSLIALGFIDFFHQVIPDHISIPVLVLALVYAPFRYDLNLRKALLGAVVGGGFLLVVYLVYLLWKKKEGLGMGDVMMMLMVGAYLGFSRTILTLLLASVVGAVFGLLLVAFRGKDMKFAMPFGSFIAPAAFVSLIWGDPLITWYLSLFPH</sequence>
<feature type="transmembrane region" description="Helical" evidence="10">
    <location>
        <begin position="152"/>
        <end position="173"/>
    </location>
</feature>
<dbReference type="PRINTS" id="PR00864">
    <property type="entry name" value="PREPILNPTASE"/>
</dbReference>
<dbReference type="GO" id="GO:0006465">
    <property type="term" value="P:signal peptide processing"/>
    <property type="evidence" value="ECO:0007669"/>
    <property type="project" value="TreeGrafter"/>
</dbReference>
<keyword evidence="9" id="KW-0808">Transferase</keyword>
<dbReference type="InterPro" id="IPR000045">
    <property type="entry name" value="Prepilin_IV_endopep_pep"/>
</dbReference>
<feature type="domain" description="Prepilin peptidase A24 N-terminal" evidence="12">
    <location>
        <begin position="11"/>
        <end position="93"/>
    </location>
</feature>
<dbReference type="PANTHER" id="PTHR30487">
    <property type="entry name" value="TYPE 4 PREPILIN-LIKE PROTEINS LEADER PEPTIDE-PROCESSING ENZYME"/>
    <property type="match status" value="1"/>
</dbReference>
<dbReference type="InterPro" id="IPR050882">
    <property type="entry name" value="Prepilin_peptidase/N-MTase"/>
</dbReference>
<keyword evidence="7 10" id="KW-0472">Membrane</keyword>
<comment type="similarity">
    <text evidence="2 8">Belongs to the peptidase A24 family.</text>
</comment>
<feature type="transmembrane region" description="Helical" evidence="10">
    <location>
        <begin position="102"/>
        <end position="122"/>
    </location>
</feature>
<keyword evidence="9" id="KW-0511">Multifunctional enzyme</keyword>
<dbReference type="EC" id="2.1.1.-" evidence="9"/>
<evidence type="ECO:0000313" key="14">
    <source>
        <dbReference type="Proteomes" id="UP000257323"/>
    </source>
</evidence>
<feature type="transmembrane region" description="Helical" evidence="10">
    <location>
        <begin position="6"/>
        <end position="25"/>
    </location>
</feature>
<evidence type="ECO:0000256" key="8">
    <source>
        <dbReference type="RuleBase" id="RU003793"/>
    </source>
</evidence>
<feature type="transmembrane region" description="Helical" evidence="10">
    <location>
        <begin position="227"/>
        <end position="246"/>
    </location>
</feature>
<keyword evidence="9" id="KW-0645">Protease</keyword>
<dbReference type="EC" id="3.4.23.43" evidence="9"/>
<keyword evidence="6 10" id="KW-1133">Transmembrane helix</keyword>
<comment type="caution">
    <text evidence="13">The sequence shown here is derived from an EMBL/GenBank/DDBJ whole genome shotgun (WGS) entry which is preliminary data.</text>
</comment>
<dbReference type="GO" id="GO:0032259">
    <property type="term" value="P:methylation"/>
    <property type="evidence" value="ECO:0007669"/>
    <property type="project" value="UniProtKB-KW"/>
</dbReference>
<evidence type="ECO:0000256" key="5">
    <source>
        <dbReference type="ARBA" id="ARBA00022692"/>
    </source>
</evidence>
<keyword evidence="4" id="KW-0997">Cell inner membrane</keyword>